<evidence type="ECO:0000313" key="2">
    <source>
        <dbReference type="EMBL" id="KJL45288.1"/>
    </source>
</evidence>
<dbReference type="PATRIC" id="fig|69370.6.peg.333"/>
<dbReference type="Proteomes" id="UP000034098">
    <property type="component" value="Unassembled WGS sequence"/>
</dbReference>
<accession>A0A0M2HF68</accession>
<sequence>MGIGWTDLGGALLLTLAGLAILAAIVGLLVWDARRRKSPSVILEVTGAVARMWLALTVLAAGLTIWRWLSAVDTWVAGVPVALVWPETLPCEQTVPAEPTATTALWCANAPAADLTITVLSAGAKVMLALGELLTLVVIAMPAVLLVVVCREALRGTPFARIAGRWLVIAAVVVLAAGLGGGLAGDIGRAMAAAEVLPPSTSDAAVTATGIYRLTVPLWPIGAAVALWALGAVFRHGAALQRDVRGLV</sequence>
<protein>
    <submittedName>
        <fullName evidence="2">Uncharacterized protein</fullName>
    </submittedName>
</protein>
<dbReference type="RefSeq" id="WP_045296446.1">
    <property type="nucleotide sequence ID" value="NZ_JYJA01000019.1"/>
</dbReference>
<evidence type="ECO:0000256" key="1">
    <source>
        <dbReference type="SAM" id="Phobius"/>
    </source>
</evidence>
<evidence type="ECO:0000313" key="3">
    <source>
        <dbReference type="Proteomes" id="UP000034098"/>
    </source>
</evidence>
<gene>
    <name evidence="2" type="ORF">RS82_00318</name>
</gene>
<reference evidence="2 3" key="1">
    <citation type="submission" date="2015-02" db="EMBL/GenBank/DDBJ databases">
        <title>Draft genome sequences of ten Microbacterium spp. with emphasis on heavy metal contaminated environments.</title>
        <authorList>
            <person name="Corretto E."/>
        </authorList>
    </citation>
    <scope>NUCLEOTIDE SEQUENCE [LARGE SCALE GENOMIC DNA]</scope>
    <source>
        <strain evidence="2 3">DSM 8608</strain>
    </source>
</reference>
<feature type="transmembrane region" description="Helical" evidence="1">
    <location>
        <begin position="12"/>
        <end position="31"/>
    </location>
</feature>
<proteinExistence type="predicted"/>
<feature type="transmembrane region" description="Helical" evidence="1">
    <location>
        <begin position="133"/>
        <end position="154"/>
    </location>
</feature>
<feature type="transmembrane region" description="Helical" evidence="1">
    <location>
        <begin position="166"/>
        <end position="191"/>
    </location>
</feature>
<keyword evidence="1" id="KW-0812">Transmembrane</keyword>
<dbReference type="EMBL" id="JYJA01000019">
    <property type="protein sequence ID" value="KJL45288.1"/>
    <property type="molecule type" value="Genomic_DNA"/>
</dbReference>
<keyword evidence="1" id="KW-0472">Membrane</keyword>
<feature type="transmembrane region" description="Helical" evidence="1">
    <location>
        <begin position="211"/>
        <end position="234"/>
    </location>
</feature>
<keyword evidence="3" id="KW-1185">Reference proteome</keyword>
<organism evidence="2 3">
    <name type="scientific">Microbacterium trichothecenolyticum</name>
    <name type="common">Aureobacterium trichothecenolyticum</name>
    <dbReference type="NCBI Taxonomy" id="69370"/>
    <lineage>
        <taxon>Bacteria</taxon>
        <taxon>Bacillati</taxon>
        <taxon>Actinomycetota</taxon>
        <taxon>Actinomycetes</taxon>
        <taxon>Micrococcales</taxon>
        <taxon>Microbacteriaceae</taxon>
        <taxon>Microbacterium</taxon>
    </lineage>
</organism>
<name>A0A0M2HF68_MICTR</name>
<keyword evidence="1" id="KW-1133">Transmembrane helix</keyword>
<dbReference type="AlphaFoldDB" id="A0A0M2HF68"/>
<dbReference type="OrthoDB" id="5072532at2"/>
<comment type="caution">
    <text evidence="2">The sequence shown here is derived from an EMBL/GenBank/DDBJ whole genome shotgun (WGS) entry which is preliminary data.</text>
</comment>
<feature type="transmembrane region" description="Helical" evidence="1">
    <location>
        <begin position="52"/>
        <end position="69"/>
    </location>
</feature>